<reference evidence="1" key="1">
    <citation type="submission" date="2020-06" db="EMBL/GenBank/DDBJ databases">
        <authorList>
            <consortium name="Plant Systems Biology data submission"/>
        </authorList>
    </citation>
    <scope>NUCLEOTIDE SEQUENCE</scope>
    <source>
        <strain evidence="1">D6</strain>
    </source>
</reference>
<dbReference type="AlphaFoldDB" id="A0A9N8H2U1"/>
<sequence length="156" mass="17740">MVVVELLTLDKPYPQYSSEQHAEYVCKQGERPVLTQFGIPPVLQALLEQSWAQDVRRRLSMKAVCSQMHSLTECTDDELSRLPLNDLSSSMHTIQTRPGLECSSESPVVFEFPPQFQHLLQDCEILSEYSDMDNSMDLTLTTTASTTWQDSVSTFF</sequence>
<dbReference type="InterPro" id="IPR011009">
    <property type="entry name" value="Kinase-like_dom_sf"/>
</dbReference>
<protein>
    <submittedName>
        <fullName evidence="1">Protein kinase kinase kinase</fullName>
    </submittedName>
</protein>
<keyword evidence="2" id="KW-1185">Reference proteome</keyword>
<keyword evidence="1" id="KW-0808">Transferase</keyword>
<keyword evidence="1" id="KW-0418">Kinase</keyword>
<dbReference type="Proteomes" id="UP001153069">
    <property type="component" value="Unassembled WGS sequence"/>
</dbReference>
<proteinExistence type="predicted"/>
<gene>
    <name evidence="1" type="ORF">SEMRO_25_G016710.1</name>
</gene>
<comment type="caution">
    <text evidence="1">The sequence shown here is derived from an EMBL/GenBank/DDBJ whole genome shotgun (WGS) entry which is preliminary data.</text>
</comment>
<evidence type="ECO:0000313" key="1">
    <source>
        <dbReference type="EMBL" id="CAB9497727.1"/>
    </source>
</evidence>
<dbReference type="EMBL" id="CAICTM010000025">
    <property type="protein sequence ID" value="CAB9497727.1"/>
    <property type="molecule type" value="Genomic_DNA"/>
</dbReference>
<dbReference type="GO" id="GO:0016301">
    <property type="term" value="F:kinase activity"/>
    <property type="evidence" value="ECO:0007669"/>
    <property type="project" value="UniProtKB-KW"/>
</dbReference>
<dbReference type="Gene3D" id="1.10.510.10">
    <property type="entry name" value="Transferase(Phosphotransferase) domain 1"/>
    <property type="match status" value="1"/>
</dbReference>
<name>A0A9N8H2U1_9STRA</name>
<organism evidence="1 2">
    <name type="scientific">Seminavis robusta</name>
    <dbReference type="NCBI Taxonomy" id="568900"/>
    <lineage>
        <taxon>Eukaryota</taxon>
        <taxon>Sar</taxon>
        <taxon>Stramenopiles</taxon>
        <taxon>Ochrophyta</taxon>
        <taxon>Bacillariophyta</taxon>
        <taxon>Bacillariophyceae</taxon>
        <taxon>Bacillariophycidae</taxon>
        <taxon>Naviculales</taxon>
        <taxon>Naviculaceae</taxon>
        <taxon>Seminavis</taxon>
    </lineage>
</organism>
<evidence type="ECO:0000313" key="2">
    <source>
        <dbReference type="Proteomes" id="UP001153069"/>
    </source>
</evidence>
<dbReference type="SUPFAM" id="SSF56112">
    <property type="entry name" value="Protein kinase-like (PK-like)"/>
    <property type="match status" value="1"/>
</dbReference>
<accession>A0A9N8H2U1</accession>